<feature type="compositionally biased region" description="Basic and acidic residues" evidence="1">
    <location>
        <begin position="27"/>
        <end position="38"/>
    </location>
</feature>
<proteinExistence type="predicted"/>
<protein>
    <submittedName>
        <fullName evidence="2">Uncharacterized protein</fullName>
    </submittedName>
</protein>
<reference evidence="2 3" key="1">
    <citation type="journal article" date="2019" name="Int. J. Syst. Evol. Microbiol.">
        <title>The Global Catalogue of Microorganisms (GCM) 10K type strain sequencing project: providing services to taxonomists for standard genome sequencing and annotation.</title>
        <authorList>
            <consortium name="The Broad Institute Genomics Platform"/>
            <consortium name="The Broad Institute Genome Sequencing Center for Infectious Disease"/>
            <person name="Wu L."/>
            <person name="Ma J."/>
        </authorList>
    </citation>
    <scope>NUCLEOTIDE SEQUENCE [LARGE SCALE GENOMIC DNA]</scope>
    <source>
        <strain evidence="2 3">JCM 4542</strain>
    </source>
</reference>
<feature type="compositionally biased region" description="Gly residues" evidence="1">
    <location>
        <begin position="1"/>
        <end position="12"/>
    </location>
</feature>
<evidence type="ECO:0000313" key="3">
    <source>
        <dbReference type="Proteomes" id="UP001500886"/>
    </source>
</evidence>
<gene>
    <name evidence="2" type="ORF">GCM10010315_40140</name>
</gene>
<feature type="region of interest" description="Disordered" evidence="1">
    <location>
        <begin position="1"/>
        <end position="46"/>
    </location>
</feature>
<keyword evidence="3" id="KW-1185">Reference proteome</keyword>
<evidence type="ECO:0000313" key="2">
    <source>
        <dbReference type="EMBL" id="GAA2720242.1"/>
    </source>
</evidence>
<evidence type="ECO:0000256" key="1">
    <source>
        <dbReference type="SAM" id="MobiDB-lite"/>
    </source>
</evidence>
<dbReference type="Proteomes" id="UP001500886">
    <property type="component" value="Unassembled WGS sequence"/>
</dbReference>
<dbReference type="EMBL" id="BAAASL010000015">
    <property type="protein sequence ID" value="GAA2720242.1"/>
    <property type="molecule type" value="Genomic_DNA"/>
</dbReference>
<comment type="caution">
    <text evidence="2">The sequence shown here is derived from an EMBL/GenBank/DDBJ whole genome shotgun (WGS) entry which is preliminary data.</text>
</comment>
<accession>A0ABN3TWR5</accession>
<sequence length="46" mass="4752">MGWGTGKGGSGGDGRHSGNKDPGIVKPSKDGSRPDDPPKHKKPDKK</sequence>
<organism evidence="2 3">
    <name type="scientific">Streptomyces luteosporeus</name>
    <dbReference type="NCBI Taxonomy" id="173856"/>
    <lineage>
        <taxon>Bacteria</taxon>
        <taxon>Bacillati</taxon>
        <taxon>Actinomycetota</taxon>
        <taxon>Actinomycetes</taxon>
        <taxon>Kitasatosporales</taxon>
        <taxon>Streptomycetaceae</taxon>
        <taxon>Streptomyces</taxon>
    </lineage>
</organism>
<name>A0ABN3TWR5_9ACTN</name>